<evidence type="ECO:0008006" key="4">
    <source>
        <dbReference type="Google" id="ProtNLM"/>
    </source>
</evidence>
<proteinExistence type="predicted"/>
<dbReference type="Proteomes" id="UP001362999">
    <property type="component" value="Unassembled WGS sequence"/>
</dbReference>
<keyword evidence="3" id="KW-1185">Reference proteome</keyword>
<feature type="compositionally biased region" description="Basic and acidic residues" evidence="1">
    <location>
        <begin position="810"/>
        <end position="828"/>
    </location>
</feature>
<dbReference type="SUPFAM" id="SSF52047">
    <property type="entry name" value="RNI-like"/>
    <property type="match status" value="1"/>
</dbReference>
<feature type="compositionally biased region" description="Low complexity" evidence="1">
    <location>
        <begin position="782"/>
        <end position="798"/>
    </location>
</feature>
<feature type="region of interest" description="Disordered" evidence="1">
    <location>
        <begin position="782"/>
        <end position="866"/>
    </location>
</feature>
<accession>A0AAV9ZM88</accession>
<comment type="caution">
    <text evidence="2">The sequence shown here is derived from an EMBL/GenBank/DDBJ whole genome shotgun (WGS) entry which is preliminary data.</text>
</comment>
<reference evidence="2 3" key="1">
    <citation type="journal article" date="2024" name="J Genomics">
        <title>Draft genome sequencing and assembly of Favolaschia claudopus CIRM-BRFM 2984 isolated from oak limbs.</title>
        <authorList>
            <person name="Navarro D."/>
            <person name="Drula E."/>
            <person name="Chaduli D."/>
            <person name="Cazenave R."/>
            <person name="Ahrendt S."/>
            <person name="Wang J."/>
            <person name="Lipzen A."/>
            <person name="Daum C."/>
            <person name="Barry K."/>
            <person name="Grigoriev I.V."/>
            <person name="Favel A."/>
            <person name="Rosso M.N."/>
            <person name="Martin F."/>
        </authorList>
    </citation>
    <scope>NUCLEOTIDE SEQUENCE [LARGE SCALE GENOMIC DNA]</scope>
    <source>
        <strain evidence="2 3">CIRM-BRFM 2984</strain>
    </source>
</reference>
<organism evidence="2 3">
    <name type="scientific">Favolaschia claudopus</name>
    <dbReference type="NCBI Taxonomy" id="2862362"/>
    <lineage>
        <taxon>Eukaryota</taxon>
        <taxon>Fungi</taxon>
        <taxon>Dikarya</taxon>
        <taxon>Basidiomycota</taxon>
        <taxon>Agaricomycotina</taxon>
        <taxon>Agaricomycetes</taxon>
        <taxon>Agaricomycetidae</taxon>
        <taxon>Agaricales</taxon>
        <taxon>Marasmiineae</taxon>
        <taxon>Mycenaceae</taxon>
        <taxon>Favolaschia</taxon>
    </lineage>
</organism>
<feature type="compositionally biased region" description="Acidic residues" evidence="1">
    <location>
        <begin position="1015"/>
        <end position="1031"/>
    </location>
</feature>
<feature type="region of interest" description="Disordered" evidence="1">
    <location>
        <begin position="964"/>
        <end position="1111"/>
    </location>
</feature>
<protein>
    <recommendedName>
        <fullName evidence="4">F-box domain-containing protein</fullName>
    </recommendedName>
</protein>
<feature type="compositionally biased region" description="Low complexity" evidence="1">
    <location>
        <begin position="721"/>
        <end position="734"/>
    </location>
</feature>
<feature type="compositionally biased region" description="Polar residues" evidence="1">
    <location>
        <begin position="833"/>
        <end position="848"/>
    </location>
</feature>
<dbReference type="EMBL" id="JAWWNJ010000131">
    <property type="protein sequence ID" value="KAK6987550.1"/>
    <property type="molecule type" value="Genomic_DNA"/>
</dbReference>
<feature type="region of interest" description="Disordered" evidence="1">
    <location>
        <begin position="1191"/>
        <end position="1213"/>
    </location>
</feature>
<dbReference type="Gene3D" id="3.80.10.10">
    <property type="entry name" value="Ribonuclease Inhibitor"/>
    <property type="match status" value="1"/>
</dbReference>
<name>A0AAV9ZM88_9AGAR</name>
<evidence type="ECO:0000313" key="3">
    <source>
        <dbReference type="Proteomes" id="UP001362999"/>
    </source>
</evidence>
<feature type="compositionally biased region" description="Basic and acidic residues" evidence="1">
    <location>
        <begin position="1090"/>
        <end position="1103"/>
    </location>
</feature>
<evidence type="ECO:0000256" key="1">
    <source>
        <dbReference type="SAM" id="MobiDB-lite"/>
    </source>
</evidence>
<feature type="region of interest" description="Disordered" evidence="1">
    <location>
        <begin position="704"/>
        <end position="770"/>
    </location>
</feature>
<gene>
    <name evidence="2" type="ORF">R3P38DRAFT_3450298</name>
</gene>
<feature type="compositionally biased region" description="Polar residues" evidence="1">
    <location>
        <begin position="704"/>
        <end position="717"/>
    </location>
</feature>
<sequence length="1461" mass="158179">MHTNDTSIVYLDILPAELWILCWTHSSHRQLRRLSLVCKFFRSVCLPLLFSRLSFDAAVDGKIMAGKQEDRIERLRRVHRIAVRLDKVSAPPFASFVRSWTVSLGYLKTKYIANFDVLQAMHARIFETFWLNLGAYRSLSTLQIRWGKMDDFSLSIILSLPRLRHLGLDIRISDMADIDFEGSEDFDGLPEESMLRSLEVNDDTLLWDLFSGIALPQLTSLTLYAVHDPASFRQLKRFPRLVSLNVKPDYPPVAFSAVDATSCGPNLEVLDDIMLRDCFSKIARLPYWQVTSLTLHTFYGQSFFRHLKRFPQLESLDVKPHYPPLAFAFVNPACCPNLRNITGPPRLIESLAPDRPIVRANVHSIYDGRKALTAACVALSSNSSVPLRALALPAMRVSSKDNSDATVQFFLGIAHLFPELKELTLEIYEPPGVRESQYNYDWRLGGPLPRPLDDKDVPVLCDENAFEELLEDDMISEDGDGTGIDDESETVFDVESLTRSGHRAFLKQISHGSFTFPSNIKILHLEASWIKERLPLDAQRFAVALAAVVAQHPRKGFLGGAPTSEFSGWEREKILRVTRPGGSRFLDNDFDNAEPLEALSLIDEQRRTLSSHLTPFLGFNRVRGVTPFLVSIASGLLGTVEAPVSPTSQLRSLPTAEPPVSSTSQLSTSSDVVAKLLSVSLIDPLLVVIQYPFKMTTAVAPTSASMPALSDYTSSPRARSRSPVKTSTSTPSSPELHRKSSSSSFSAADAGAGIPRPPSAADLRPNAHPYPIATTTTALLSRANSLSSPSHHSSGKHSYVPTSPSPAKDASFEDERKSSERRRAEYRGHRYSRSLSSSEDMYLPSTTPAKEKEEYTGPAHGPRALPVPPNVSANSIAAKNAAAKGGYSAYAASGISPKRWTPAQLAAHLNSTVSPEAGAWATRRNVGGRAFMKMGEMGEEELVGLGAPPSLSIRPAARALRQEVLQSQLSPASSSASEDEGSGFFGGNKHNGGEKWRNSPTRGNGHGGRVSAVYEVEEPEEVDYDDEENNGEDGTPGGHGRRRTMSVPTTPSHSTLHGHGHGNTGRFRNGRVKGMVREFESSGSESGGSPERERGSGFRERQLPQRPDGLDATVRANGFGFGGEEHPTVRGNGNGYGYGGFGFGGMQGGGEEEELTVEELIAREDAAGGGIPMPSQQTGSSFNFSATAKPNAPWMSPQTTGSSNGGGRPLPAHPQPVAKRLLGRSGSGGVHAWEAAEGEVGSTVKRVAPGAVGGKGRGDVMRGSLFVNAATSDNGPDAASASVAASVEELKPKNSEEEKKRKEERKALEREAEERGRARGERVRAQIAEAAELRVLVDGFRARLEEVERRVGEMEAASLASSSSATATTKEAPGTKMKPLSVTQRLDPRRLIAMFVASNSTTTSAAVTGERKKEDWVGPTTISGLPSYVLLVGLGMCAVVLRVLVRRGLGVGAGAAAAGRR</sequence>
<feature type="compositionally biased region" description="Low complexity" evidence="1">
    <location>
        <begin position="965"/>
        <end position="976"/>
    </location>
</feature>
<dbReference type="InterPro" id="IPR032675">
    <property type="entry name" value="LRR_dom_sf"/>
</dbReference>
<evidence type="ECO:0000313" key="2">
    <source>
        <dbReference type="EMBL" id="KAK6987550.1"/>
    </source>
</evidence>
<feature type="compositionally biased region" description="Basic and acidic residues" evidence="1">
    <location>
        <begin position="1288"/>
        <end position="1323"/>
    </location>
</feature>
<feature type="compositionally biased region" description="Low complexity" evidence="1">
    <location>
        <begin position="741"/>
        <end position="752"/>
    </location>
</feature>
<feature type="region of interest" description="Disordered" evidence="1">
    <location>
        <begin position="1287"/>
        <end position="1323"/>
    </location>
</feature>
<feature type="compositionally biased region" description="Polar residues" evidence="1">
    <location>
        <begin position="1046"/>
        <end position="1055"/>
    </location>
</feature>